<name>A0ABW1ZDS8_9BACT</name>
<proteinExistence type="predicted"/>
<evidence type="ECO:0000313" key="2">
    <source>
        <dbReference type="Proteomes" id="UP001596391"/>
    </source>
</evidence>
<dbReference type="EMBL" id="JBHSWI010000001">
    <property type="protein sequence ID" value="MFC6647163.1"/>
    <property type="molecule type" value="Genomic_DNA"/>
</dbReference>
<organism evidence="1 2">
    <name type="scientific">Granulicella cerasi</name>
    <dbReference type="NCBI Taxonomy" id="741063"/>
    <lineage>
        <taxon>Bacteria</taxon>
        <taxon>Pseudomonadati</taxon>
        <taxon>Acidobacteriota</taxon>
        <taxon>Terriglobia</taxon>
        <taxon>Terriglobales</taxon>
        <taxon>Acidobacteriaceae</taxon>
        <taxon>Granulicella</taxon>
    </lineage>
</organism>
<dbReference type="Proteomes" id="UP001596391">
    <property type="component" value="Unassembled WGS sequence"/>
</dbReference>
<accession>A0ABW1ZDS8</accession>
<keyword evidence="2" id="KW-1185">Reference proteome</keyword>
<reference evidence="2" key="1">
    <citation type="journal article" date="2019" name="Int. J. Syst. Evol. Microbiol.">
        <title>The Global Catalogue of Microorganisms (GCM) 10K type strain sequencing project: providing services to taxonomists for standard genome sequencing and annotation.</title>
        <authorList>
            <consortium name="The Broad Institute Genomics Platform"/>
            <consortium name="The Broad Institute Genome Sequencing Center for Infectious Disease"/>
            <person name="Wu L."/>
            <person name="Ma J."/>
        </authorList>
    </citation>
    <scope>NUCLEOTIDE SEQUENCE [LARGE SCALE GENOMIC DNA]</scope>
    <source>
        <strain evidence="2">CGMCC 1.16026</strain>
    </source>
</reference>
<sequence>MLTISDLQFAQSLFALTPKSESNLPACCRRNGKHHCMMSMEERAKMVSSKPQFEAPLYKCPYSSAARTATMHTMPVVLPTGHAAKMIFAGLLSHPTGVRRPSRRSASRAIVRVANAALLPPFFSPTIISLRAEHSVLGKAA</sequence>
<evidence type="ECO:0000313" key="1">
    <source>
        <dbReference type="EMBL" id="MFC6647163.1"/>
    </source>
</evidence>
<gene>
    <name evidence="1" type="ORF">ACFQBQ_16610</name>
</gene>
<protein>
    <submittedName>
        <fullName evidence="1">Uncharacterized protein</fullName>
    </submittedName>
</protein>
<comment type="caution">
    <text evidence="1">The sequence shown here is derived from an EMBL/GenBank/DDBJ whole genome shotgun (WGS) entry which is preliminary data.</text>
</comment>